<feature type="active site" evidence="4">
    <location>
        <position position="210"/>
    </location>
</feature>
<evidence type="ECO:0000313" key="8">
    <source>
        <dbReference type="Proteomes" id="UP001236415"/>
    </source>
</evidence>
<dbReference type="PROSITE" id="PS00687">
    <property type="entry name" value="ALDEHYDE_DEHYDR_GLU"/>
    <property type="match status" value="1"/>
</dbReference>
<dbReference type="InterPro" id="IPR016161">
    <property type="entry name" value="Ald_DH/histidinol_DH"/>
</dbReference>
<protein>
    <recommendedName>
        <fullName evidence="3">Aldehyde dehydrogenase</fullName>
    </recommendedName>
</protein>
<dbReference type="Gene3D" id="3.40.309.10">
    <property type="entry name" value="Aldehyde Dehydrogenase, Chain A, domain 2"/>
    <property type="match status" value="1"/>
</dbReference>
<dbReference type="InterPro" id="IPR016160">
    <property type="entry name" value="Ald_DH_CS_CYS"/>
</dbReference>
<evidence type="ECO:0000259" key="6">
    <source>
        <dbReference type="Pfam" id="PF00171"/>
    </source>
</evidence>
<dbReference type="InterPro" id="IPR016163">
    <property type="entry name" value="Ald_DH_C"/>
</dbReference>
<keyword evidence="8" id="KW-1185">Reference proteome</keyword>
<gene>
    <name evidence="7" type="ORF">QPK24_13740</name>
</gene>
<dbReference type="PROSITE" id="PS00070">
    <property type="entry name" value="ALDEHYDE_DEHYDR_CYS"/>
    <property type="match status" value="1"/>
</dbReference>
<dbReference type="InterPro" id="IPR012394">
    <property type="entry name" value="Aldehyde_DH_NAD(P)"/>
</dbReference>
<evidence type="ECO:0000313" key="7">
    <source>
        <dbReference type="EMBL" id="WIV17487.1"/>
    </source>
</evidence>
<dbReference type="RefSeq" id="WP_285741953.1">
    <property type="nucleotide sequence ID" value="NZ_CP127162.1"/>
</dbReference>
<evidence type="ECO:0000256" key="3">
    <source>
        <dbReference type="PIRNR" id="PIRNR036492"/>
    </source>
</evidence>
<dbReference type="InterPro" id="IPR029510">
    <property type="entry name" value="Ald_DH_CS_GLU"/>
</dbReference>
<name>A0ABY8WZA1_9BACL</name>
<comment type="similarity">
    <text evidence="1 3 5">Belongs to the aldehyde dehydrogenase family.</text>
</comment>
<dbReference type="PIRSF" id="PIRSF036492">
    <property type="entry name" value="ALDH"/>
    <property type="match status" value="1"/>
</dbReference>
<evidence type="ECO:0000256" key="4">
    <source>
        <dbReference type="PROSITE-ProRule" id="PRU10007"/>
    </source>
</evidence>
<dbReference type="CDD" id="cd07136">
    <property type="entry name" value="ALDH_YwdH-P39616"/>
    <property type="match status" value="1"/>
</dbReference>
<keyword evidence="2 3" id="KW-0560">Oxidoreductase</keyword>
<organism evidence="7 8">
    <name type="scientific">Paenibacillus polygoni</name>
    <dbReference type="NCBI Taxonomy" id="3050112"/>
    <lineage>
        <taxon>Bacteria</taxon>
        <taxon>Bacillati</taxon>
        <taxon>Bacillota</taxon>
        <taxon>Bacilli</taxon>
        <taxon>Bacillales</taxon>
        <taxon>Paenibacillaceae</taxon>
        <taxon>Paenibacillus</taxon>
    </lineage>
</organism>
<dbReference type="Pfam" id="PF00171">
    <property type="entry name" value="Aldedh"/>
    <property type="match status" value="1"/>
</dbReference>
<reference evidence="7 8" key="1">
    <citation type="submission" date="2023-06" db="EMBL/GenBank/DDBJ databases">
        <title>Paenibacillus polygonum sp. nov., an endophytic bacterium, isolated from Polygonum lapathifolium L. in Nanji Wetland National Nature Reserve, South of Poyang Lake, Jiangxi Province, China.</title>
        <authorList>
            <person name="Yu Z."/>
        </authorList>
    </citation>
    <scope>NUCLEOTIDE SEQUENCE [LARGE SCALE GENOMIC DNA]</scope>
    <source>
        <strain evidence="7 8">C31</strain>
    </source>
</reference>
<dbReference type="Proteomes" id="UP001236415">
    <property type="component" value="Chromosome"/>
</dbReference>
<dbReference type="Gene3D" id="3.40.605.10">
    <property type="entry name" value="Aldehyde Dehydrogenase, Chain A, domain 1"/>
    <property type="match status" value="1"/>
</dbReference>
<dbReference type="PANTHER" id="PTHR43570">
    <property type="entry name" value="ALDEHYDE DEHYDROGENASE"/>
    <property type="match status" value="1"/>
</dbReference>
<dbReference type="EMBL" id="CP127162">
    <property type="protein sequence ID" value="WIV17487.1"/>
    <property type="molecule type" value="Genomic_DNA"/>
</dbReference>
<dbReference type="PANTHER" id="PTHR43570:SF16">
    <property type="entry name" value="ALDEHYDE DEHYDROGENASE TYPE III, ISOFORM Q"/>
    <property type="match status" value="1"/>
</dbReference>
<dbReference type="SUPFAM" id="SSF53720">
    <property type="entry name" value="ALDH-like"/>
    <property type="match status" value="1"/>
</dbReference>
<evidence type="ECO:0000256" key="5">
    <source>
        <dbReference type="RuleBase" id="RU003345"/>
    </source>
</evidence>
<proteinExistence type="inferred from homology"/>
<dbReference type="InterPro" id="IPR015590">
    <property type="entry name" value="Aldehyde_DH_dom"/>
</dbReference>
<sequence length="458" mass="51204">MENYENLAKRQRTFFKTGVTKPIQYRMDSLNTLKEAILTNEKEILAALRKDLNKSEAEGYSSEIKLVLEEINYSLENLKAWMEPKNVETPAYITDASSVIYPEPYGDALIIAPWNYPFQLAVSPLVGAIAGGNCAVLKPSEFTPATSSIITKMISDNFPEEYIAVVEGEVETSTALLKEKFDYIFFTGSTNVGKVVMEAASKHLTPVTLELGGKSPCIVHNDADLDTAAKRIARGKFLNAGQTCVAPDYLLIHRDVKDQFLSKLKEAIHGLYGEDISKNPDFPKIINEKQFNRLRAFLDNGNPYFGGRTDASRQFIEPTILDQISWNDPVMQEEIFGPILPVIVYDDLNEIIEEITNRPKPLAFYVFSESKEVQDELLSRVSFGGGCINETLAHLTSPYLPFGGVGESGMGSYHGKASFDTFTHHKSVLKRKAEKNCGYRESPSLGWGFFFYGVRSYD</sequence>
<evidence type="ECO:0000256" key="2">
    <source>
        <dbReference type="ARBA" id="ARBA00023002"/>
    </source>
</evidence>
<evidence type="ECO:0000256" key="1">
    <source>
        <dbReference type="ARBA" id="ARBA00009986"/>
    </source>
</evidence>
<accession>A0ABY8WZA1</accession>
<feature type="domain" description="Aldehyde dehydrogenase" evidence="6">
    <location>
        <begin position="15"/>
        <end position="428"/>
    </location>
</feature>
<dbReference type="InterPro" id="IPR016162">
    <property type="entry name" value="Ald_DH_N"/>
</dbReference>